<evidence type="ECO:0008006" key="3">
    <source>
        <dbReference type="Google" id="ProtNLM"/>
    </source>
</evidence>
<accession>A0A1G8QTS5</accession>
<dbReference type="Proteomes" id="UP000181870">
    <property type="component" value="Unassembled WGS sequence"/>
</dbReference>
<dbReference type="InterPro" id="IPR008964">
    <property type="entry name" value="Invasin/intimin_cell_adhesion"/>
</dbReference>
<dbReference type="AlphaFoldDB" id="A0A1G8QTS5"/>
<sequence>MVAVLFTALVGCSSNDDDFSISSPKSIEILSNETSQITCSDTKAVYSSKDEYIATVSENGLISAKRIGETYIDVNGQKSIKVTVKPLITSFTEPQLLFGATKDEVYSKVGTNYSTSNDSGIGYITTSGRVKGYVYLMEDGKVTAVCMLVSTIYIENLTNFLLERYMPATFSEENYTAIFINALSLEKTTIVIGEQVYSTSLMNVIYMPYDHKTSKSRGEEDKQKFINQANKIIKQLNLQ</sequence>
<organism evidence="1 2">
    <name type="scientific">Bacteroides ovatus</name>
    <dbReference type="NCBI Taxonomy" id="28116"/>
    <lineage>
        <taxon>Bacteria</taxon>
        <taxon>Pseudomonadati</taxon>
        <taxon>Bacteroidota</taxon>
        <taxon>Bacteroidia</taxon>
        <taxon>Bacteroidales</taxon>
        <taxon>Bacteroidaceae</taxon>
        <taxon>Bacteroides</taxon>
    </lineage>
</organism>
<gene>
    <name evidence="1" type="ORF">SAMN05192582_11183</name>
</gene>
<dbReference type="Gene3D" id="2.60.40.1080">
    <property type="match status" value="1"/>
</dbReference>
<name>A0A1G8QTS5_BACOV</name>
<protein>
    <recommendedName>
        <fullName evidence="3">BIG2 domain-containing protein</fullName>
    </recommendedName>
</protein>
<proteinExistence type="predicted"/>
<evidence type="ECO:0000313" key="2">
    <source>
        <dbReference type="Proteomes" id="UP000181870"/>
    </source>
</evidence>
<dbReference type="SUPFAM" id="SSF49373">
    <property type="entry name" value="Invasin/intimin cell-adhesion fragments"/>
    <property type="match status" value="1"/>
</dbReference>
<evidence type="ECO:0000313" key="1">
    <source>
        <dbReference type="EMBL" id="SDJ08051.1"/>
    </source>
</evidence>
<reference evidence="1 2" key="1">
    <citation type="submission" date="2016-10" db="EMBL/GenBank/DDBJ databases">
        <authorList>
            <person name="de Groot N.N."/>
        </authorList>
    </citation>
    <scope>NUCLEOTIDE SEQUENCE [LARGE SCALE GENOMIC DNA]</scope>
    <source>
        <strain evidence="1 2">NLAE-zl-C57</strain>
    </source>
</reference>
<dbReference type="EMBL" id="FNDO01000118">
    <property type="protein sequence ID" value="SDJ08051.1"/>
    <property type="molecule type" value="Genomic_DNA"/>
</dbReference>